<dbReference type="HOGENOM" id="CLU_2295904_0_0_1"/>
<dbReference type="Proteomes" id="UP000002051">
    <property type="component" value="Unassembled WGS sequence"/>
</dbReference>
<dbReference type="Gramene" id="rna40725">
    <property type="protein sequence ID" value="RHN46258.1"/>
    <property type="gene ID" value="gene40725"/>
</dbReference>
<dbReference type="PaxDb" id="3880-AES79365"/>
<reference evidence="1 4" key="1">
    <citation type="journal article" date="2011" name="Nature">
        <title>The Medicago genome provides insight into the evolution of rhizobial symbioses.</title>
        <authorList>
            <person name="Young N.D."/>
            <person name="Debelle F."/>
            <person name="Oldroyd G.E."/>
            <person name="Geurts R."/>
            <person name="Cannon S.B."/>
            <person name="Udvardi M.K."/>
            <person name="Benedito V.A."/>
            <person name="Mayer K.F."/>
            <person name="Gouzy J."/>
            <person name="Schoof H."/>
            <person name="Van de Peer Y."/>
            <person name="Proost S."/>
            <person name="Cook D.R."/>
            <person name="Meyers B.C."/>
            <person name="Spannagl M."/>
            <person name="Cheung F."/>
            <person name="De Mita S."/>
            <person name="Krishnakumar V."/>
            <person name="Gundlach H."/>
            <person name="Zhou S."/>
            <person name="Mudge J."/>
            <person name="Bharti A.K."/>
            <person name="Murray J.D."/>
            <person name="Naoumkina M.A."/>
            <person name="Rosen B."/>
            <person name="Silverstein K.A."/>
            <person name="Tang H."/>
            <person name="Rombauts S."/>
            <person name="Zhao P.X."/>
            <person name="Zhou P."/>
            <person name="Barbe V."/>
            <person name="Bardou P."/>
            <person name="Bechner M."/>
            <person name="Bellec A."/>
            <person name="Berger A."/>
            <person name="Berges H."/>
            <person name="Bidwell S."/>
            <person name="Bisseling T."/>
            <person name="Choisne N."/>
            <person name="Couloux A."/>
            <person name="Denny R."/>
            <person name="Deshpande S."/>
            <person name="Dai X."/>
            <person name="Doyle J.J."/>
            <person name="Dudez A.M."/>
            <person name="Farmer A.D."/>
            <person name="Fouteau S."/>
            <person name="Franken C."/>
            <person name="Gibelin C."/>
            <person name="Gish J."/>
            <person name="Goldstein S."/>
            <person name="Gonzalez A.J."/>
            <person name="Green P.J."/>
            <person name="Hallab A."/>
            <person name="Hartog M."/>
            <person name="Hua A."/>
            <person name="Humphray S.J."/>
            <person name="Jeong D.H."/>
            <person name="Jing Y."/>
            <person name="Jocker A."/>
            <person name="Kenton S.M."/>
            <person name="Kim D.J."/>
            <person name="Klee K."/>
            <person name="Lai H."/>
            <person name="Lang C."/>
            <person name="Lin S."/>
            <person name="Macmil S.L."/>
            <person name="Magdelenat G."/>
            <person name="Matthews L."/>
            <person name="McCorrison J."/>
            <person name="Monaghan E.L."/>
            <person name="Mun J.H."/>
            <person name="Najar F.Z."/>
            <person name="Nicholson C."/>
            <person name="Noirot C."/>
            <person name="O'Bleness M."/>
            <person name="Paule C.R."/>
            <person name="Poulain J."/>
            <person name="Prion F."/>
            <person name="Qin B."/>
            <person name="Qu C."/>
            <person name="Retzel E.F."/>
            <person name="Riddle C."/>
            <person name="Sallet E."/>
            <person name="Samain S."/>
            <person name="Samson N."/>
            <person name="Sanders I."/>
            <person name="Saurat O."/>
            <person name="Scarpelli C."/>
            <person name="Schiex T."/>
            <person name="Segurens B."/>
            <person name="Severin A.J."/>
            <person name="Sherrier D.J."/>
            <person name="Shi R."/>
            <person name="Sims S."/>
            <person name="Singer S.R."/>
            <person name="Sinharoy S."/>
            <person name="Sterck L."/>
            <person name="Viollet A."/>
            <person name="Wang B.B."/>
            <person name="Wang K."/>
            <person name="Wang M."/>
            <person name="Wang X."/>
            <person name="Warfsmann J."/>
            <person name="Weissenbach J."/>
            <person name="White D.D."/>
            <person name="White J.D."/>
            <person name="Wiley G.B."/>
            <person name="Wincker P."/>
            <person name="Xing Y."/>
            <person name="Yang L."/>
            <person name="Yao Z."/>
            <person name="Ying F."/>
            <person name="Zhai J."/>
            <person name="Zhou L."/>
            <person name="Zuber A."/>
            <person name="Denarie J."/>
            <person name="Dixon R.A."/>
            <person name="May G.D."/>
            <person name="Schwartz D.C."/>
            <person name="Rogers J."/>
            <person name="Quetier F."/>
            <person name="Town C.D."/>
            <person name="Roe B.A."/>
        </authorList>
    </citation>
    <scope>NUCLEOTIDE SEQUENCE [LARGE SCALE GENOMIC DNA]</scope>
    <source>
        <strain evidence="1">A17</strain>
        <strain evidence="3 4">cv. Jemalong A17</strain>
    </source>
</reference>
<organism evidence="1 4">
    <name type="scientific">Medicago truncatula</name>
    <name type="common">Barrel medic</name>
    <name type="synonym">Medicago tribuloides</name>
    <dbReference type="NCBI Taxonomy" id="3880"/>
    <lineage>
        <taxon>Eukaryota</taxon>
        <taxon>Viridiplantae</taxon>
        <taxon>Streptophyta</taxon>
        <taxon>Embryophyta</taxon>
        <taxon>Tracheophyta</taxon>
        <taxon>Spermatophyta</taxon>
        <taxon>Magnoliopsida</taxon>
        <taxon>eudicotyledons</taxon>
        <taxon>Gunneridae</taxon>
        <taxon>Pentapetalae</taxon>
        <taxon>rosids</taxon>
        <taxon>fabids</taxon>
        <taxon>Fabales</taxon>
        <taxon>Fabaceae</taxon>
        <taxon>Papilionoideae</taxon>
        <taxon>50 kb inversion clade</taxon>
        <taxon>NPAAA clade</taxon>
        <taxon>Hologalegina</taxon>
        <taxon>IRL clade</taxon>
        <taxon>Trifolieae</taxon>
        <taxon>Medicago</taxon>
    </lineage>
</organism>
<dbReference type="EMBL" id="CM001223">
    <property type="protein sequence ID" value="AES79365.1"/>
    <property type="molecule type" value="Genomic_DNA"/>
</dbReference>
<evidence type="ECO:0000313" key="2">
    <source>
        <dbReference type="EMBL" id="RHN46258.1"/>
    </source>
</evidence>
<keyword evidence="4" id="KW-1185">Reference proteome</keyword>
<dbReference type="EnsemblPlants" id="AES79365">
    <property type="protein sequence ID" value="AES79365"/>
    <property type="gene ID" value="MTR_7g064950"/>
</dbReference>
<reference evidence="2" key="4">
    <citation type="journal article" date="2018" name="Nat. Plants">
        <title>Whole-genome landscape of Medicago truncatula symbiotic genes.</title>
        <authorList>
            <person name="Pecrix Y."/>
            <person name="Gamas P."/>
            <person name="Carrere S."/>
        </authorList>
    </citation>
    <scope>NUCLEOTIDE SEQUENCE</scope>
    <source>
        <tissue evidence="2">Leaves</tissue>
    </source>
</reference>
<name>G7L5J8_MEDTR</name>
<protein>
    <submittedName>
        <fullName evidence="1 3">Uncharacterized protein</fullName>
    </submittedName>
</protein>
<reference evidence="3" key="3">
    <citation type="submission" date="2015-04" db="UniProtKB">
        <authorList>
            <consortium name="EnsemblPlants"/>
        </authorList>
    </citation>
    <scope>IDENTIFICATION</scope>
    <source>
        <strain evidence="3">cv. Jemalong A17</strain>
    </source>
</reference>
<dbReference type="Proteomes" id="UP000265566">
    <property type="component" value="Chromosome 7"/>
</dbReference>
<sequence length="101" mass="11493">MNQTGIKKRSVTQREKKCHASAFRKETTMFVIFNLAQGYNSNFNLKLMGWPCPHVAPPPALELTWRGGISQLCVECDSKLFIDMEVYIKLSTSSLLNQKVQ</sequence>
<reference evidence="1 4" key="2">
    <citation type="journal article" date="2014" name="BMC Genomics">
        <title>An improved genome release (version Mt4.0) for the model legume Medicago truncatula.</title>
        <authorList>
            <person name="Tang H."/>
            <person name="Krishnakumar V."/>
            <person name="Bidwell S."/>
            <person name="Rosen B."/>
            <person name="Chan A."/>
            <person name="Zhou S."/>
            <person name="Gentzbittel L."/>
            <person name="Childs K.L."/>
            <person name="Yandell M."/>
            <person name="Gundlach H."/>
            <person name="Mayer K.F."/>
            <person name="Schwartz D.C."/>
            <person name="Town C.D."/>
        </authorList>
    </citation>
    <scope>GENOME REANNOTATION</scope>
    <source>
        <strain evidence="3 4">cv. Jemalong A17</strain>
    </source>
</reference>
<evidence type="ECO:0000313" key="1">
    <source>
        <dbReference type="EMBL" id="AES79365.1"/>
    </source>
</evidence>
<accession>G7L5J8</accession>
<evidence type="ECO:0000313" key="3">
    <source>
        <dbReference type="EnsemblPlants" id="AES79365"/>
    </source>
</evidence>
<gene>
    <name evidence="1" type="ordered locus">MTR_7g064950</name>
    <name evidence="2" type="ORF">MtrunA17_Chr7g0240301</name>
</gene>
<proteinExistence type="predicted"/>
<evidence type="ECO:0000313" key="4">
    <source>
        <dbReference type="Proteomes" id="UP000002051"/>
    </source>
</evidence>
<dbReference type="AlphaFoldDB" id="G7L5J8"/>
<dbReference type="EMBL" id="PSQE01000007">
    <property type="protein sequence ID" value="RHN46258.1"/>
    <property type="molecule type" value="Genomic_DNA"/>
</dbReference>